<accession>A0ABS7PDP0</accession>
<dbReference type="Proteomes" id="UP000759298">
    <property type="component" value="Unassembled WGS sequence"/>
</dbReference>
<keyword evidence="2" id="KW-1185">Reference proteome</keyword>
<dbReference type="NCBIfam" id="TIGR02215">
    <property type="entry name" value="phage_chp_gp8"/>
    <property type="match status" value="1"/>
</dbReference>
<dbReference type="RefSeq" id="WP_222824438.1">
    <property type="nucleotide sequence ID" value="NZ_JAHWXP010000002.1"/>
</dbReference>
<name>A0ABS7PDP0_9SPHN</name>
<proteinExistence type="predicted"/>
<dbReference type="InterPro" id="IPR021146">
    <property type="entry name" value="Phage_gp6-like_head-tail"/>
</dbReference>
<dbReference type="InterPro" id="IPR011738">
    <property type="entry name" value="Phage_CHP"/>
</dbReference>
<dbReference type="Gene3D" id="1.10.3230.30">
    <property type="entry name" value="Phage gp6-like head-tail connector protein"/>
    <property type="match status" value="1"/>
</dbReference>
<dbReference type="CDD" id="cd08054">
    <property type="entry name" value="gp6"/>
    <property type="match status" value="1"/>
</dbReference>
<evidence type="ECO:0000313" key="1">
    <source>
        <dbReference type="EMBL" id="MBY8336807.1"/>
    </source>
</evidence>
<protein>
    <submittedName>
        <fullName evidence="1">Phage head-tail connector protein</fullName>
    </submittedName>
</protein>
<dbReference type="EMBL" id="JAHWXP010000002">
    <property type="protein sequence ID" value="MBY8336807.1"/>
    <property type="molecule type" value="Genomic_DNA"/>
</dbReference>
<reference evidence="1 2" key="1">
    <citation type="submission" date="2021-07" db="EMBL/GenBank/DDBJ databases">
        <title>Alteriqipengyuania abyssalis NZ-12B nov, sp.nov isolated from deep sea sponge in pacific ocean.</title>
        <authorList>
            <person name="Tareen S."/>
            <person name="Wink J."/>
        </authorList>
    </citation>
    <scope>NUCLEOTIDE SEQUENCE [LARGE SCALE GENOMIC DNA]</scope>
    <source>
        <strain evidence="1 2">NZ-12B</strain>
    </source>
</reference>
<organism evidence="1 2">
    <name type="scientific">Alteriqipengyuania abyssalis</name>
    <dbReference type="NCBI Taxonomy" id="2860200"/>
    <lineage>
        <taxon>Bacteria</taxon>
        <taxon>Pseudomonadati</taxon>
        <taxon>Pseudomonadota</taxon>
        <taxon>Alphaproteobacteria</taxon>
        <taxon>Sphingomonadales</taxon>
        <taxon>Erythrobacteraceae</taxon>
        <taxon>Alteriqipengyuania</taxon>
    </lineage>
</organism>
<dbReference type="Pfam" id="PF05135">
    <property type="entry name" value="Phage_connect_1"/>
    <property type="match status" value="1"/>
</dbReference>
<evidence type="ECO:0000313" key="2">
    <source>
        <dbReference type="Proteomes" id="UP000759298"/>
    </source>
</evidence>
<gene>
    <name evidence="1" type="ORF">KYN89_07080</name>
</gene>
<sequence>MIRTVLATGDLAPALAELKHWLGITRPADDAQLTGLIGAAMEACERFTGLTPIASTIEVVLEASHEWTRLASRPIARLTKIERLADDGTRTALGEEDYDLHLSGDGSAQLRLRAGPYLRRVVVTLEAGLAPDWPGLPDGLRHGILRFAAFLHREGEAASGEPPAAIAALWRPWRVLRLA</sequence>
<comment type="caution">
    <text evidence="1">The sequence shown here is derived from an EMBL/GenBank/DDBJ whole genome shotgun (WGS) entry which is preliminary data.</text>
</comment>